<dbReference type="InterPro" id="IPR023798">
    <property type="entry name" value="Ribosomal_uS7_dom"/>
</dbReference>
<organism evidence="9 10">
    <name type="scientific">Methanonatronarchaeum thermophilum</name>
    <dbReference type="NCBI Taxonomy" id="1927129"/>
    <lineage>
        <taxon>Archaea</taxon>
        <taxon>Methanobacteriati</taxon>
        <taxon>Methanobacteriota</taxon>
        <taxon>Methanonatronarchaeia</taxon>
        <taxon>Methanonatronarchaeales</taxon>
        <taxon>Methanonatronarchaeaceae</taxon>
        <taxon>Methanonatronarchaeum</taxon>
    </lineage>
</organism>
<dbReference type="InterPro" id="IPR000235">
    <property type="entry name" value="Ribosomal_uS7"/>
</dbReference>
<dbReference type="GO" id="GO:0003735">
    <property type="term" value="F:structural constituent of ribosome"/>
    <property type="evidence" value="ECO:0007669"/>
    <property type="project" value="UniProtKB-UniRule"/>
</dbReference>
<dbReference type="InterPro" id="IPR036823">
    <property type="entry name" value="Ribosomal_uS7_dom_sf"/>
</dbReference>
<accession>A0A1Y3GCG6</accession>
<name>A0A1Y3GCG6_9EURY</name>
<proteinExistence type="inferred from homology"/>
<dbReference type="PROSITE" id="PS00052">
    <property type="entry name" value="RIBOSOMAL_S7"/>
    <property type="match status" value="1"/>
</dbReference>
<dbReference type="InterPro" id="IPR005716">
    <property type="entry name" value="Ribosomal_uS7_euk/arc"/>
</dbReference>
<evidence type="ECO:0000256" key="1">
    <source>
        <dbReference type="ARBA" id="ARBA00007151"/>
    </source>
</evidence>
<evidence type="ECO:0000256" key="7">
    <source>
        <dbReference type="RuleBase" id="RU003621"/>
    </source>
</evidence>
<dbReference type="GO" id="GO:0006412">
    <property type="term" value="P:translation"/>
    <property type="evidence" value="ECO:0007669"/>
    <property type="project" value="UniProtKB-UniRule"/>
</dbReference>
<gene>
    <name evidence="9" type="ORF">AMET1_0581</name>
</gene>
<dbReference type="EMBL" id="MRZU01000003">
    <property type="protein sequence ID" value="OUJ18930.1"/>
    <property type="molecule type" value="Genomic_DNA"/>
</dbReference>
<keyword evidence="3 6" id="KW-0689">Ribosomal protein</keyword>
<dbReference type="Gene3D" id="1.10.455.10">
    <property type="entry name" value="Ribosomal protein S7 domain"/>
    <property type="match status" value="1"/>
</dbReference>
<comment type="subunit">
    <text evidence="2 7">Part of the 30S ribosomal subunit.</text>
</comment>
<keyword evidence="10" id="KW-1185">Reference proteome</keyword>
<protein>
    <recommendedName>
        <fullName evidence="5 7">30S ribosomal protein S7</fullName>
    </recommendedName>
</protein>
<dbReference type="NCBIfam" id="NF003106">
    <property type="entry name" value="PRK04027.1"/>
    <property type="match status" value="1"/>
</dbReference>
<keyword evidence="7" id="KW-0694">RNA-binding</keyword>
<dbReference type="OrthoDB" id="45346at2157"/>
<comment type="function">
    <text evidence="7">One of the primary rRNA binding proteins, it binds directly to 16S rRNA where it nucleates assembly of the head domain of the 30S subunit. Is located at the subunit interface close to the decoding center.</text>
</comment>
<evidence type="ECO:0000256" key="6">
    <source>
        <dbReference type="RuleBase" id="RU003619"/>
    </source>
</evidence>
<evidence type="ECO:0000256" key="5">
    <source>
        <dbReference type="NCBIfam" id="TIGR01028"/>
    </source>
</evidence>
<reference evidence="9 10" key="1">
    <citation type="submission" date="2016-12" db="EMBL/GenBank/DDBJ databases">
        <title>Discovery of methanogenic haloarchaea.</title>
        <authorList>
            <person name="Sorokin D.Y."/>
            <person name="Makarova K.S."/>
            <person name="Abbas B."/>
            <person name="Ferrer M."/>
            <person name="Golyshin P.N."/>
        </authorList>
    </citation>
    <scope>NUCLEOTIDE SEQUENCE [LARGE SCALE GENOMIC DNA]</scope>
    <source>
        <strain evidence="9">AMET1</strain>
    </source>
</reference>
<dbReference type="PIRSF" id="PIRSF002122">
    <property type="entry name" value="RPS7p_RPS7a_RPS5e_RPS7o"/>
    <property type="match status" value="1"/>
</dbReference>
<dbReference type="SUPFAM" id="SSF47973">
    <property type="entry name" value="Ribosomal protein S7"/>
    <property type="match status" value="1"/>
</dbReference>
<dbReference type="GO" id="GO:0015935">
    <property type="term" value="C:small ribosomal subunit"/>
    <property type="evidence" value="ECO:0007669"/>
    <property type="project" value="UniProtKB-UniRule"/>
</dbReference>
<dbReference type="CDD" id="cd14867">
    <property type="entry name" value="uS7_Eukaryote"/>
    <property type="match status" value="1"/>
</dbReference>
<dbReference type="InterPro" id="IPR020606">
    <property type="entry name" value="Ribosomal_uS7_CS"/>
</dbReference>
<sequence length="185" mass="20662">MTKLFGKYDLTEVEVTDEGLERYINLDEVVLPHSGGRKANDKFKSDIPIVEQLINKMMRSHENTGKKNKAFKIVKEAFEKIHSETGENPVQLLVHAIENAGPREETVRLKQGGISIQKPIDVSSQRRVNVSLTLIADGAKKSSFKKDQGIVASLADEIIKASNQDMSSYAVKKKEEKERVAKAAR</sequence>
<comment type="similarity">
    <text evidence="1 6">Belongs to the universal ribosomal protein uS7 family.</text>
</comment>
<dbReference type="Proteomes" id="UP000195137">
    <property type="component" value="Unassembled WGS sequence"/>
</dbReference>
<dbReference type="Pfam" id="PF00177">
    <property type="entry name" value="Ribosomal_S7"/>
    <property type="match status" value="1"/>
</dbReference>
<evidence type="ECO:0000313" key="10">
    <source>
        <dbReference type="Proteomes" id="UP000195137"/>
    </source>
</evidence>
<evidence type="ECO:0000313" key="9">
    <source>
        <dbReference type="EMBL" id="OUJ18930.1"/>
    </source>
</evidence>
<evidence type="ECO:0000256" key="2">
    <source>
        <dbReference type="ARBA" id="ARBA00011458"/>
    </source>
</evidence>
<evidence type="ECO:0000256" key="4">
    <source>
        <dbReference type="ARBA" id="ARBA00023274"/>
    </source>
</evidence>
<keyword evidence="4 6" id="KW-0687">Ribonucleoprotein</keyword>
<comment type="caution">
    <text evidence="9">The sequence shown here is derived from an EMBL/GenBank/DDBJ whole genome shotgun (WGS) entry which is preliminary data.</text>
</comment>
<dbReference type="GO" id="GO:0019843">
    <property type="term" value="F:rRNA binding"/>
    <property type="evidence" value="ECO:0007669"/>
    <property type="project" value="UniProtKB-KW"/>
</dbReference>
<evidence type="ECO:0000256" key="3">
    <source>
        <dbReference type="ARBA" id="ARBA00022980"/>
    </source>
</evidence>
<dbReference type="RefSeq" id="WP_086636984.1">
    <property type="nucleotide sequence ID" value="NZ_MRZU01000003.1"/>
</dbReference>
<dbReference type="NCBIfam" id="TIGR01028">
    <property type="entry name" value="uS7_euk_arch"/>
    <property type="match status" value="1"/>
</dbReference>
<feature type="domain" description="Small ribosomal subunit protein uS7" evidence="8">
    <location>
        <begin position="21"/>
        <end position="185"/>
    </location>
</feature>
<dbReference type="PANTHER" id="PTHR11205">
    <property type="entry name" value="RIBOSOMAL PROTEIN S7"/>
    <property type="match status" value="1"/>
</dbReference>
<keyword evidence="7" id="KW-0699">rRNA-binding</keyword>
<dbReference type="AlphaFoldDB" id="A0A1Y3GCG6"/>
<evidence type="ECO:0000259" key="8">
    <source>
        <dbReference type="Pfam" id="PF00177"/>
    </source>
</evidence>